<feature type="transmembrane region" description="Helical" evidence="2">
    <location>
        <begin position="759"/>
        <end position="781"/>
    </location>
</feature>
<evidence type="ECO:0000313" key="3">
    <source>
        <dbReference type="EMBL" id="OLP79477.1"/>
    </source>
</evidence>
<feature type="region of interest" description="Disordered" evidence="1">
    <location>
        <begin position="839"/>
        <end position="867"/>
    </location>
</feature>
<dbReference type="SUPFAM" id="SSF53098">
    <property type="entry name" value="Ribonuclease H-like"/>
    <property type="match status" value="1"/>
</dbReference>
<feature type="transmembrane region" description="Helical" evidence="2">
    <location>
        <begin position="1278"/>
        <end position="1304"/>
    </location>
</feature>
<dbReference type="Proteomes" id="UP000186817">
    <property type="component" value="Unassembled WGS sequence"/>
</dbReference>
<feature type="transmembrane region" description="Helical" evidence="2">
    <location>
        <begin position="1109"/>
        <end position="1129"/>
    </location>
</feature>
<keyword evidence="2" id="KW-0812">Transmembrane</keyword>
<dbReference type="OrthoDB" id="10288912at2759"/>
<evidence type="ECO:0000313" key="4">
    <source>
        <dbReference type="Proteomes" id="UP000186817"/>
    </source>
</evidence>
<feature type="transmembrane region" description="Helical" evidence="2">
    <location>
        <begin position="1587"/>
        <end position="1608"/>
    </location>
</feature>
<feature type="transmembrane region" description="Helical" evidence="2">
    <location>
        <begin position="658"/>
        <end position="680"/>
    </location>
</feature>
<feature type="transmembrane region" description="Helical" evidence="2">
    <location>
        <begin position="1355"/>
        <end position="1374"/>
    </location>
</feature>
<keyword evidence="4" id="KW-1185">Reference proteome</keyword>
<name>A0A1Q9C9D4_SYMMI</name>
<dbReference type="InterPro" id="IPR012337">
    <property type="entry name" value="RNaseH-like_sf"/>
</dbReference>
<evidence type="ECO:0000256" key="2">
    <source>
        <dbReference type="SAM" id="Phobius"/>
    </source>
</evidence>
<feature type="transmembrane region" description="Helical" evidence="2">
    <location>
        <begin position="1075"/>
        <end position="1102"/>
    </location>
</feature>
<comment type="caution">
    <text evidence="3">The sequence shown here is derived from an EMBL/GenBank/DDBJ whole genome shotgun (WGS) entry which is preliminary data.</text>
</comment>
<feature type="transmembrane region" description="Helical" evidence="2">
    <location>
        <begin position="1386"/>
        <end position="1406"/>
    </location>
</feature>
<feature type="transmembrane region" description="Helical" evidence="2">
    <location>
        <begin position="1316"/>
        <end position="1349"/>
    </location>
</feature>
<keyword evidence="2" id="KW-1133">Transmembrane helix</keyword>
<keyword evidence="2" id="KW-0472">Membrane</keyword>
<organism evidence="3 4">
    <name type="scientific">Symbiodinium microadriaticum</name>
    <name type="common">Dinoflagellate</name>
    <name type="synonym">Zooxanthella microadriatica</name>
    <dbReference type="NCBI Taxonomy" id="2951"/>
    <lineage>
        <taxon>Eukaryota</taxon>
        <taxon>Sar</taxon>
        <taxon>Alveolata</taxon>
        <taxon>Dinophyceae</taxon>
        <taxon>Suessiales</taxon>
        <taxon>Symbiodiniaceae</taxon>
        <taxon>Symbiodinium</taxon>
    </lineage>
</organism>
<feature type="transmembrane region" description="Helical" evidence="2">
    <location>
        <begin position="1445"/>
        <end position="1469"/>
    </location>
</feature>
<reference evidence="3 4" key="1">
    <citation type="submission" date="2016-02" db="EMBL/GenBank/DDBJ databases">
        <title>Genome analysis of coral dinoflagellate symbionts highlights evolutionary adaptations to a symbiotic lifestyle.</title>
        <authorList>
            <person name="Aranda M."/>
            <person name="Li Y."/>
            <person name="Liew Y.J."/>
            <person name="Baumgarten S."/>
            <person name="Simakov O."/>
            <person name="Wilson M."/>
            <person name="Piel J."/>
            <person name="Ashoor H."/>
            <person name="Bougouffa S."/>
            <person name="Bajic V.B."/>
            <person name="Ryu T."/>
            <person name="Ravasi T."/>
            <person name="Bayer T."/>
            <person name="Micklem G."/>
            <person name="Kim H."/>
            <person name="Bhak J."/>
            <person name="Lajeunesse T.C."/>
            <person name="Voolstra C.R."/>
        </authorList>
    </citation>
    <scope>NUCLEOTIDE SEQUENCE [LARGE SCALE GENOMIC DNA]</scope>
    <source>
        <strain evidence="3 4">CCMP2467</strain>
    </source>
</reference>
<sequence length="1646" mass="181217">MGKRWVHTRGAFAAASRWELGLDLASEVGASQFRFCKHCNSTAPIEAELEELPKNNRHPGTMYLGACKYDSSPSILINHMWAKHAELLPAEVSEHRKTESGDVKDNELDSDLLAQWAEEVVLGKLHPVALIDDVRATLGSRLKGLAGRKALQISVDDVTAQIRDIVHKDLSEAKNFGSKFVRMASDVLLGFSDHGPAIRKGLRLLGLALIGCGAHGIQLSLKHSLPHLKEPKSRPSTASDSDDSSSSSSSSSFSSSPAAAQQPSAPKKNEKQLALRRKLTPSFQRYRSIAKHFAAYDDQYNWLVEDAESSGLPVVAFQYETPTRWSSCLNQLISVIQNNRAMNLSRRYTALHFCAVLQPRKMATKLVEGEDRALASIYLPVWLSAQEALRYKASKLPYPKELQSEHGSGVKMKDLTPLARDLQTFLEKALTEQIAAMAYEASERWHSPALTAKLKVQAEMPDNRFLGALVADLKKLVQDDLNRYRVVHLPGRLPHPSAQDPPALQIAFALTLDEASPRAFTAPAGLLSSAQALFGNAVPRDSDNGRNLEMLLTSALGSLALARRWREAGALLRLGLLQNAVALTQHPPTPTTTLGSSRCGRVLISSVEGFQADARCSRMASPAPSAAVVPTLVDEDPSAEVVEPRFSPIRLCLPNLCMTLGASFIAGTFSAAGLFALSISEKGFLMEPKTRSMVLLTRLVGWMILYYFPVYLIATSNIRGFYMYGTAPSDNSLVCLGTSLSPSAVADFADSQRINQTRAVIGILIQHGLQLAIIVFVICVYIGDQFQYLGIGVLFAAGSFACPGLPPGRSHQCAELDEELQRLAPGPGFATSARSTAVIPRPCPSASAPRSEQPREPAAPSQHALPDGLSPNLDARIWSWGAFAEYACSEDVLVPSLRWEAAQPARVWAVPVEWHRCLRVFSQLSLNEPWSMATWRATAFLRKEAAPLSLDAKSTTFAAATQTRQLFMRRLVTLRWLLRGLGREHALWFRFPLAPSWRAFLLRMCVSRPPGLHDGPASALFSRDVALATFDPDSTLHRQRSGIFSLKLEPYRRIGFFLADIVMRPWVVPDPLCKAYAYIFAPKMIGISVGGFFAFTAAYCALRHQTNVWVGLAMPAILSCYKMIGVAVVNNAFTRGYVTKKATRQAYAHSAQGDLASAAIAGVQAHGEAARMVWILYGVVNEDSDCYWEYVVPVVAGTIWLWDVLTCGWLAPSRSRVLLHDSKSCMSYPRFVTIGAIFCARFCALGEVLPDSQTSLGLALQTVASKPSQCRHHRHNHIFVVIIIIIIILIINVAIIITFTTLIIKVTIISNIKSILIINVTVISNLIIIIIIIIIVIVIIIIIIIIIILILIINAAIIIITFIVLIIKVTIISINTISISIRVANLIVFVMSIIIVVLVIITIIIIIVIIVIIIIIIVVVVIIIIVNFSRIIVTGSIINIISIKAIIVIIVIIITLLTIIATITIIIIIISSSSSIIIIIIIISISQYYHHHQHHRFRHPNSGGRLAMLLAELLEDFFCHLLRCTGLRLGRRRRHMFAEDFEAGRISSVVPSDEVTRATSVKEEYDRILAAYDFSYQLGTTYDALPFWLHFAIIATVQLHTILAFVFFVNGLNYTLGLCATPQYYGQGHARLWWPITDTSDFCAAG</sequence>
<feature type="region of interest" description="Disordered" evidence="1">
    <location>
        <begin position="226"/>
        <end position="272"/>
    </location>
</feature>
<feature type="transmembrane region" description="Helical" evidence="2">
    <location>
        <begin position="692"/>
        <end position="714"/>
    </location>
</feature>
<gene>
    <name evidence="3" type="ORF">AK812_SmicGene40231</name>
</gene>
<feature type="compositionally biased region" description="Low complexity" evidence="1">
    <location>
        <begin position="234"/>
        <end position="266"/>
    </location>
</feature>
<accession>A0A1Q9C9D4</accession>
<evidence type="ECO:0000256" key="1">
    <source>
        <dbReference type="SAM" id="MobiDB-lite"/>
    </source>
</evidence>
<proteinExistence type="predicted"/>
<feature type="transmembrane region" description="Helical" evidence="2">
    <location>
        <begin position="1412"/>
        <end position="1433"/>
    </location>
</feature>
<feature type="transmembrane region" description="Helical" evidence="2">
    <location>
        <begin position="1475"/>
        <end position="1491"/>
    </location>
</feature>
<protein>
    <submittedName>
        <fullName evidence="3">Uncharacterized protein</fullName>
    </submittedName>
</protein>
<dbReference type="EMBL" id="LSRX01001480">
    <property type="protein sequence ID" value="OLP79477.1"/>
    <property type="molecule type" value="Genomic_DNA"/>
</dbReference>